<keyword evidence="3" id="KW-1185">Reference proteome</keyword>
<sequence>MLHEVEQRGVQKLLEAITVMESVIKLGSSKFEERGVCEKNYKEDNDGNDISDNSGNEKPQVRKKKPNRKRDKLKCFLCNDPRMLKKCLNKSTLKEKPVGYRSVRRSLSSKGRMEQIMSLRSLLRNCPKQVVVKGKATSELGESSERILPEEDVSLSSNLEQLITIKTANLGPMRLNLSETSELAESSTRLPPMGEVGVASDFKEKK</sequence>
<comment type="caution">
    <text evidence="2">The sequence shown here is derived from an EMBL/GenBank/DDBJ whole genome shotgun (WGS) entry which is preliminary data.</text>
</comment>
<gene>
    <name evidence="2" type="ORF">PVK06_003127</name>
</gene>
<name>A0ABR0R6N1_GOSAR</name>
<reference evidence="2 3" key="1">
    <citation type="submission" date="2023-03" db="EMBL/GenBank/DDBJ databases">
        <title>WGS of Gossypium arboreum.</title>
        <authorList>
            <person name="Yu D."/>
        </authorList>
    </citation>
    <scope>NUCLEOTIDE SEQUENCE [LARGE SCALE GENOMIC DNA]</scope>
    <source>
        <tissue evidence="2">Leaf</tissue>
    </source>
</reference>
<dbReference type="Proteomes" id="UP001358586">
    <property type="component" value="Chromosome 1"/>
</dbReference>
<proteinExistence type="predicted"/>
<evidence type="ECO:0000256" key="1">
    <source>
        <dbReference type="SAM" id="MobiDB-lite"/>
    </source>
</evidence>
<evidence type="ECO:0000313" key="2">
    <source>
        <dbReference type="EMBL" id="KAK5846828.1"/>
    </source>
</evidence>
<protein>
    <submittedName>
        <fullName evidence="2">Uncharacterized protein</fullName>
    </submittedName>
</protein>
<feature type="region of interest" description="Disordered" evidence="1">
    <location>
        <begin position="182"/>
        <end position="206"/>
    </location>
</feature>
<evidence type="ECO:0000313" key="3">
    <source>
        <dbReference type="Proteomes" id="UP001358586"/>
    </source>
</evidence>
<dbReference type="EMBL" id="JARKNE010000001">
    <property type="protein sequence ID" value="KAK5846828.1"/>
    <property type="molecule type" value="Genomic_DNA"/>
</dbReference>
<accession>A0ABR0R6N1</accession>
<organism evidence="2 3">
    <name type="scientific">Gossypium arboreum</name>
    <name type="common">Tree cotton</name>
    <name type="synonym">Gossypium nanking</name>
    <dbReference type="NCBI Taxonomy" id="29729"/>
    <lineage>
        <taxon>Eukaryota</taxon>
        <taxon>Viridiplantae</taxon>
        <taxon>Streptophyta</taxon>
        <taxon>Embryophyta</taxon>
        <taxon>Tracheophyta</taxon>
        <taxon>Spermatophyta</taxon>
        <taxon>Magnoliopsida</taxon>
        <taxon>eudicotyledons</taxon>
        <taxon>Gunneridae</taxon>
        <taxon>Pentapetalae</taxon>
        <taxon>rosids</taxon>
        <taxon>malvids</taxon>
        <taxon>Malvales</taxon>
        <taxon>Malvaceae</taxon>
        <taxon>Malvoideae</taxon>
        <taxon>Gossypium</taxon>
    </lineage>
</organism>
<feature type="region of interest" description="Disordered" evidence="1">
    <location>
        <begin position="40"/>
        <end position="68"/>
    </location>
</feature>